<comment type="subcellular location">
    <subcellularLocation>
        <location evidence="1 7">Cell membrane</location>
        <topology evidence="1 7">Multi-pass membrane protein</topology>
    </subcellularLocation>
</comment>
<evidence type="ECO:0000256" key="4">
    <source>
        <dbReference type="ARBA" id="ARBA00022692"/>
    </source>
</evidence>
<feature type="transmembrane region" description="Helical" evidence="7">
    <location>
        <begin position="285"/>
        <end position="306"/>
    </location>
</feature>
<dbReference type="Pfam" id="PF00528">
    <property type="entry name" value="BPD_transp_1"/>
    <property type="match status" value="1"/>
</dbReference>
<evidence type="ECO:0000256" key="6">
    <source>
        <dbReference type="ARBA" id="ARBA00023136"/>
    </source>
</evidence>
<dbReference type="InterPro" id="IPR035906">
    <property type="entry name" value="MetI-like_sf"/>
</dbReference>
<comment type="similarity">
    <text evidence="7">Belongs to the binding-protein-dependent transport system permease family.</text>
</comment>
<keyword evidence="6 7" id="KW-0472">Membrane</keyword>
<evidence type="ECO:0000256" key="5">
    <source>
        <dbReference type="ARBA" id="ARBA00022989"/>
    </source>
</evidence>
<feature type="transmembrane region" description="Helical" evidence="7">
    <location>
        <begin position="234"/>
        <end position="256"/>
    </location>
</feature>
<evidence type="ECO:0000259" key="8">
    <source>
        <dbReference type="PROSITE" id="PS50928"/>
    </source>
</evidence>
<gene>
    <name evidence="9" type="ORF">SAMN04488123_11611</name>
</gene>
<protein>
    <submittedName>
        <fullName evidence="9">Peptide/nickel transport system permease protein</fullName>
    </submittedName>
</protein>
<feature type="transmembrane region" description="Helical" evidence="7">
    <location>
        <begin position="12"/>
        <end position="30"/>
    </location>
</feature>
<sequence>MTKFIFQRIFQMIFILLGVSFIVFFSMHIAPGDPATFIAGEEAPPETVEQIREDMGLNDPFFVQYGDYMAGLIQGDLGYSYQTSQNVGEAILLRLPNTVRLITAGLTVAAVLGIAIGIIAALRHRSWLDYTATSFSLLGLSIPNFWLGTMAILVFAVILQWVPVGGFNSPWFTFEGIQETIIPALTLGLSSAATIARMTRSEMLEVLGSDYIKTARSKGVREIKVYMVHALRNAMIPTITVLGLSFGVLMGGTVILEEVFAINGIGRLLVDAIQQRDFPMVQGGVLLIAATFVIINLIVDLLYIIIDPRISYGE</sequence>
<feature type="domain" description="ABC transmembrane type-1" evidence="8">
    <location>
        <begin position="95"/>
        <end position="303"/>
    </location>
</feature>
<evidence type="ECO:0000313" key="9">
    <source>
        <dbReference type="EMBL" id="SDJ13102.1"/>
    </source>
</evidence>
<dbReference type="CDD" id="cd06261">
    <property type="entry name" value="TM_PBP2"/>
    <property type="match status" value="1"/>
</dbReference>
<dbReference type="GO" id="GO:0055085">
    <property type="term" value="P:transmembrane transport"/>
    <property type="evidence" value="ECO:0007669"/>
    <property type="project" value="InterPro"/>
</dbReference>
<dbReference type="Proteomes" id="UP000198853">
    <property type="component" value="Unassembled WGS sequence"/>
</dbReference>
<organism evidence="9 10">
    <name type="scientific">Natribacillus halophilus</name>
    <dbReference type="NCBI Taxonomy" id="549003"/>
    <lineage>
        <taxon>Bacteria</taxon>
        <taxon>Bacillati</taxon>
        <taxon>Bacillota</taxon>
        <taxon>Bacilli</taxon>
        <taxon>Bacillales</taxon>
        <taxon>Bacillaceae</taxon>
        <taxon>Natribacillus</taxon>
    </lineage>
</organism>
<dbReference type="Pfam" id="PF19300">
    <property type="entry name" value="BPD_transp_1_N"/>
    <property type="match status" value="1"/>
</dbReference>
<dbReference type="OrthoDB" id="9773683at2"/>
<dbReference type="Gene3D" id="1.10.3720.10">
    <property type="entry name" value="MetI-like"/>
    <property type="match status" value="1"/>
</dbReference>
<accession>A0A1G8R801</accession>
<keyword evidence="3" id="KW-1003">Cell membrane</keyword>
<dbReference type="PANTHER" id="PTHR43163:SF6">
    <property type="entry name" value="DIPEPTIDE TRANSPORT SYSTEM PERMEASE PROTEIN DPPB-RELATED"/>
    <property type="match status" value="1"/>
</dbReference>
<evidence type="ECO:0000313" key="10">
    <source>
        <dbReference type="Proteomes" id="UP000198853"/>
    </source>
</evidence>
<feature type="transmembrane region" description="Helical" evidence="7">
    <location>
        <begin position="101"/>
        <end position="122"/>
    </location>
</feature>
<dbReference type="PANTHER" id="PTHR43163">
    <property type="entry name" value="DIPEPTIDE TRANSPORT SYSTEM PERMEASE PROTEIN DPPB-RELATED"/>
    <property type="match status" value="1"/>
</dbReference>
<dbReference type="InterPro" id="IPR045621">
    <property type="entry name" value="BPD_transp_1_N"/>
</dbReference>
<evidence type="ECO:0000256" key="1">
    <source>
        <dbReference type="ARBA" id="ARBA00004651"/>
    </source>
</evidence>
<dbReference type="AlphaFoldDB" id="A0A1G8R801"/>
<feature type="transmembrane region" description="Helical" evidence="7">
    <location>
        <begin position="134"/>
        <end position="161"/>
    </location>
</feature>
<keyword evidence="2 7" id="KW-0813">Transport</keyword>
<dbReference type="SUPFAM" id="SSF161098">
    <property type="entry name" value="MetI-like"/>
    <property type="match status" value="1"/>
</dbReference>
<keyword evidence="4 7" id="KW-0812">Transmembrane</keyword>
<evidence type="ECO:0000256" key="2">
    <source>
        <dbReference type="ARBA" id="ARBA00022448"/>
    </source>
</evidence>
<dbReference type="EMBL" id="FNEN01000016">
    <property type="protein sequence ID" value="SDJ13102.1"/>
    <property type="molecule type" value="Genomic_DNA"/>
</dbReference>
<keyword evidence="5 7" id="KW-1133">Transmembrane helix</keyword>
<proteinExistence type="inferred from homology"/>
<name>A0A1G8R801_9BACI</name>
<dbReference type="RefSeq" id="WP_090399417.1">
    <property type="nucleotide sequence ID" value="NZ_FNEN01000016.1"/>
</dbReference>
<dbReference type="GO" id="GO:0005886">
    <property type="term" value="C:plasma membrane"/>
    <property type="evidence" value="ECO:0007669"/>
    <property type="project" value="UniProtKB-SubCell"/>
</dbReference>
<reference evidence="9 10" key="1">
    <citation type="submission" date="2016-10" db="EMBL/GenBank/DDBJ databases">
        <authorList>
            <person name="de Groot N.N."/>
        </authorList>
    </citation>
    <scope>NUCLEOTIDE SEQUENCE [LARGE SCALE GENOMIC DNA]</scope>
    <source>
        <strain evidence="9 10">DSM 21771</strain>
    </source>
</reference>
<evidence type="ECO:0000256" key="3">
    <source>
        <dbReference type="ARBA" id="ARBA00022475"/>
    </source>
</evidence>
<evidence type="ECO:0000256" key="7">
    <source>
        <dbReference type="RuleBase" id="RU363032"/>
    </source>
</evidence>
<dbReference type="PROSITE" id="PS50928">
    <property type="entry name" value="ABC_TM1"/>
    <property type="match status" value="1"/>
</dbReference>
<dbReference type="InterPro" id="IPR000515">
    <property type="entry name" value="MetI-like"/>
</dbReference>
<keyword evidence="10" id="KW-1185">Reference proteome</keyword>